<evidence type="ECO:0000259" key="11">
    <source>
        <dbReference type="PROSITE" id="PS50157"/>
    </source>
</evidence>
<feature type="compositionally biased region" description="Polar residues" evidence="10">
    <location>
        <begin position="416"/>
        <end position="425"/>
    </location>
</feature>
<keyword evidence="2" id="KW-0678">Repressor</keyword>
<dbReference type="Pfam" id="PF00096">
    <property type="entry name" value="zf-C2H2"/>
    <property type="match status" value="1"/>
</dbReference>
<feature type="domain" description="C2H2-type" evidence="11">
    <location>
        <begin position="122"/>
        <end position="152"/>
    </location>
</feature>
<evidence type="ECO:0000313" key="12">
    <source>
        <dbReference type="EMBL" id="QBM87482.1"/>
    </source>
</evidence>
<evidence type="ECO:0000256" key="9">
    <source>
        <dbReference type="PROSITE-ProRule" id="PRU00042"/>
    </source>
</evidence>
<name>A0A4P6XJK2_9ASCO</name>
<dbReference type="STRING" id="2163413.A0A4P6XJK2"/>
<dbReference type="SUPFAM" id="SSF57667">
    <property type="entry name" value="beta-beta-alpha zinc fingers"/>
    <property type="match status" value="1"/>
</dbReference>
<sequence>MSGGYNLHPVSYLNATADPLVESVLEFDLNTSDNVTNSPATQNLDSPHESFSSQLSVNSPTRPMESKVLYPTITGPFAEAQPAQFFPSNAMPAPVKAEAGEEVKKPKRTYNKVRAADMKGPFRCHWHHCSQIFEVPEMLYEHLCLEHVGRKLSNNLSLTCHWEGCGITTVKRDHITSHLRVHVPLKPHHCSLCSKSFKRPQDLKKHTRVHEEEHQKTLKKWQKSQAESELALSMHSSTDNSPIYNTEAERQDLGYTNNAPHYDSRKRGFEAQSNVVYNLLNDFNFCGYQGGNKKQRVDAQYNADMYSRLNAYDDHAFAARAFQPPPGHINFNEAEKFFSNLSQSIDAQYAGINTPQVPTYQAPAQPMYPAMPQFSGRLPNNFGAENYAAANFPQVNRQLGHAQYTNYPVFPEYGGVSNTQKTGQALDSKPEKASKPVNDSDDAADLLSKLSISDSSGEMLDPAVVKKHRDMIKMVCEFLAAQKEHGNKEQAKKGQVARKPQAMYPEISAF</sequence>
<evidence type="ECO:0000256" key="8">
    <source>
        <dbReference type="ARBA" id="ARBA00038089"/>
    </source>
</evidence>
<dbReference type="PANTHER" id="PTHR47257:SF1">
    <property type="entry name" value="PH-RESPONSE TRANSCRIPTION FACTOR PACC_RIM101"/>
    <property type="match status" value="1"/>
</dbReference>
<feature type="domain" description="C2H2-type" evidence="11">
    <location>
        <begin position="158"/>
        <end position="187"/>
    </location>
</feature>
<protein>
    <recommendedName>
        <fullName evidence="11">C2H2-type domain-containing protein</fullName>
    </recommendedName>
</protein>
<dbReference type="InterPro" id="IPR050806">
    <property type="entry name" value="pacC/RIM101"/>
</dbReference>
<accession>A0A4P6XJK2</accession>
<evidence type="ECO:0000313" key="13">
    <source>
        <dbReference type="Proteomes" id="UP000292447"/>
    </source>
</evidence>
<keyword evidence="3" id="KW-0479">Metal-binding</keyword>
<dbReference type="InterPro" id="IPR013087">
    <property type="entry name" value="Znf_C2H2_type"/>
</dbReference>
<feature type="compositionally biased region" description="Basic and acidic residues" evidence="10">
    <location>
        <begin position="203"/>
        <end position="216"/>
    </location>
</feature>
<dbReference type="GO" id="GO:0008270">
    <property type="term" value="F:zinc ion binding"/>
    <property type="evidence" value="ECO:0007669"/>
    <property type="project" value="UniProtKB-KW"/>
</dbReference>
<comment type="subcellular location">
    <subcellularLocation>
        <location evidence="1">Nucleus</location>
    </subcellularLocation>
</comment>
<evidence type="ECO:0000256" key="7">
    <source>
        <dbReference type="ARBA" id="ARBA00023242"/>
    </source>
</evidence>
<feature type="compositionally biased region" description="Polar residues" evidence="10">
    <location>
        <begin position="34"/>
        <end position="61"/>
    </location>
</feature>
<dbReference type="FunFam" id="3.30.160.60:FF:000100">
    <property type="entry name" value="Zinc finger 45-like"/>
    <property type="match status" value="1"/>
</dbReference>
<feature type="region of interest" description="Disordered" evidence="10">
    <location>
        <begin position="34"/>
        <end position="62"/>
    </location>
</feature>
<evidence type="ECO:0000256" key="1">
    <source>
        <dbReference type="ARBA" id="ARBA00004123"/>
    </source>
</evidence>
<evidence type="ECO:0000256" key="4">
    <source>
        <dbReference type="ARBA" id="ARBA00022737"/>
    </source>
</evidence>
<feature type="region of interest" description="Disordered" evidence="10">
    <location>
        <begin position="416"/>
        <end position="441"/>
    </location>
</feature>
<keyword evidence="13" id="KW-1185">Reference proteome</keyword>
<dbReference type="Gene3D" id="3.30.160.60">
    <property type="entry name" value="Classic Zinc Finger"/>
    <property type="match status" value="2"/>
</dbReference>
<dbReference type="PANTHER" id="PTHR47257">
    <property type="entry name" value="PH-RESPONSE TRANSCRIPTION FACTOR PACC/RIM101"/>
    <property type="match status" value="1"/>
</dbReference>
<dbReference type="PROSITE" id="PS00028">
    <property type="entry name" value="ZINC_FINGER_C2H2_1"/>
    <property type="match status" value="2"/>
</dbReference>
<keyword evidence="5 9" id="KW-0863">Zinc-finger</keyword>
<gene>
    <name evidence="12" type="ORF">METSCH_B06850</name>
</gene>
<feature type="domain" description="C2H2-type" evidence="11">
    <location>
        <begin position="188"/>
        <end position="215"/>
    </location>
</feature>
<keyword evidence="6" id="KW-0862">Zinc</keyword>
<dbReference type="AlphaFoldDB" id="A0A4P6XJK2"/>
<evidence type="ECO:0000256" key="5">
    <source>
        <dbReference type="ARBA" id="ARBA00022771"/>
    </source>
</evidence>
<keyword evidence="7" id="KW-0539">Nucleus</keyword>
<comment type="similarity">
    <text evidence="8">Belongs to the pacC/RIM101 family.</text>
</comment>
<dbReference type="EMBL" id="CP034457">
    <property type="protein sequence ID" value="QBM87482.1"/>
    <property type="molecule type" value="Genomic_DNA"/>
</dbReference>
<evidence type="ECO:0000256" key="2">
    <source>
        <dbReference type="ARBA" id="ARBA00022491"/>
    </source>
</evidence>
<evidence type="ECO:0000256" key="10">
    <source>
        <dbReference type="SAM" id="MobiDB-lite"/>
    </source>
</evidence>
<evidence type="ECO:0000256" key="6">
    <source>
        <dbReference type="ARBA" id="ARBA00022833"/>
    </source>
</evidence>
<dbReference type="SMART" id="SM00355">
    <property type="entry name" value="ZnF_C2H2"/>
    <property type="match status" value="3"/>
</dbReference>
<dbReference type="GO" id="GO:0005634">
    <property type="term" value="C:nucleus"/>
    <property type="evidence" value="ECO:0007669"/>
    <property type="project" value="UniProtKB-SubCell"/>
</dbReference>
<evidence type="ECO:0000256" key="3">
    <source>
        <dbReference type="ARBA" id="ARBA00022723"/>
    </source>
</evidence>
<keyword evidence="4" id="KW-0677">Repeat</keyword>
<organism evidence="12 13">
    <name type="scientific">Metschnikowia aff. pulcherrima</name>
    <dbReference type="NCBI Taxonomy" id="2163413"/>
    <lineage>
        <taxon>Eukaryota</taxon>
        <taxon>Fungi</taxon>
        <taxon>Dikarya</taxon>
        <taxon>Ascomycota</taxon>
        <taxon>Saccharomycotina</taxon>
        <taxon>Pichiomycetes</taxon>
        <taxon>Metschnikowiaceae</taxon>
        <taxon>Metschnikowia</taxon>
    </lineage>
</organism>
<feature type="region of interest" description="Disordered" evidence="10">
    <location>
        <begin position="203"/>
        <end position="222"/>
    </location>
</feature>
<dbReference type="InterPro" id="IPR036236">
    <property type="entry name" value="Znf_C2H2_sf"/>
</dbReference>
<dbReference type="PROSITE" id="PS50157">
    <property type="entry name" value="ZINC_FINGER_C2H2_2"/>
    <property type="match status" value="3"/>
</dbReference>
<dbReference type="Proteomes" id="UP000292447">
    <property type="component" value="Chromosome II"/>
</dbReference>
<proteinExistence type="inferred from homology"/>
<reference evidence="13" key="1">
    <citation type="submission" date="2019-03" db="EMBL/GenBank/DDBJ databases">
        <title>Snf2 controls pulcherriminic acid biosynthesis and connects pigmentation and antifungal activity of the yeast Metschnikowia pulcherrima.</title>
        <authorList>
            <person name="Gore-Lloyd D."/>
            <person name="Sumann I."/>
            <person name="Brachmann A.O."/>
            <person name="Schneeberger K."/>
            <person name="Ortiz-Merino R.A."/>
            <person name="Moreno-Beltran M."/>
            <person name="Schlaefli M."/>
            <person name="Kirner P."/>
            <person name="Santos Kron A."/>
            <person name="Wolfe K.H."/>
            <person name="Piel J."/>
            <person name="Ahrens C.H."/>
            <person name="Henk D."/>
            <person name="Freimoser F.M."/>
        </authorList>
    </citation>
    <scope>NUCLEOTIDE SEQUENCE [LARGE SCALE GENOMIC DNA]</scope>
    <source>
        <strain evidence="13">APC 1.2</strain>
    </source>
</reference>
<feature type="region of interest" description="Disordered" evidence="10">
    <location>
        <begin position="485"/>
        <end position="510"/>
    </location>
</feature>
<dbReference type="GO" id="GO:0045944">
    <property type="term" value="P:positive regulation of transcription by RNA polymerase II"/>
    <property type="evidence" value="ECO:0007669"/>
    <property type="project" value="TreeGrafter"/>
</dbReference>